<feature type="non-terminal residue" evidence="2">
    <location>
        <position position="101"/>
    </location>
</feature>
<organism evidence="2">
    <name type="scientific">uncultured Lysobacter sp</name>
    <dbReference type="NCBI Taxonomy" id="271060"/>
    <lineage>
        <taxon>Bacteria</taxon>
        <taxon>Pseudomonadati</taxon>
        <taxon>Pseudomonadota</taxon>
        <taxon>Gammaproteobacteria</taxon>
        <taxon>Lysobacterales</taxon>
        <taxon>Lysobacteraceae</taxon>
        <taxon>Lysobacter</taxon>
        <taxon>environmental samples</taxon>
    </lineage>
</organism>
<evidence type="ECO:0000313" key="2">
    <source>
        <dbReference type="EMBL" id="CAA9347163.1"/>
    </source>
</evidence>
<proteinExistence type="predicted"/>
<protein>
    <submittedName>
        <fullName evidence="2">Periplasmic thiol:disulfide oxidoreductase DsbB, required for DsbA reoxidation</fullName>
    </submittedName>
</protein>
<feature type="region of interest" description="Disordered" evidence="1">
    <location>
        <begin position="67"/>
        <end position="101"/>
    </location>
</feature>
<accession>A0A6J4M188</accession>
<feature type="non-terminal residue" evidence="2">
    <location>
        <position position="1"/>
    </location>
</feature>
<gene>
    <name evidence="2" type="ORF">AVDCRST_MAG71-2563</name>
</gene>
<sequence length="101" mass="10964">DKFDSRALLPRPVPAGLRGLLSRAGLCVLCAAEAWARAVPAVHLSAGCVRSNGCCIACRWFACPGPAQRSHPVRRARFDLRSHRHRRRRQPRAAATSPAGS</sequence>
<name>A0A6J4M188_9GAMM</name>
<evidence type="ECO:0000256" key="1">
    <source>
        <dbReference type="SAM" id="MobiDB-lite"/>
    </source>
</evidence>
<reference evidence="2" key="1">
    <citation type="submission" date="2020-02" db="EMBL/GenBank/DDBJ databases">
        <authorList>
            <person name="Meier V. D."/>
        </authorList>
    </citation>
    <scope>NUCLEOTIDE SEQUENCE</scope>
    <source>
        <strain evidence="2">AVDCRST_MAG71</strain>
    </source>
</reference>
<dbReference type="AlphaFoldDB" id="A0A6J4M188"/>
<dbReference type="EMBL" id="CADCUA010000601">
    <property type="protein sequence ID" value="CAA9347163.1"/>
    <property type="molecule type" value="Genomic_DNA"/>
</dbReference>
<feature type="compositionally biased region" description="Basic residues" evidence="1">
    <location>
        <begin position="82"/>
        <end position="91"/>
    </location>
</feature>